<dbReference type="Pfam" id="PF01103">
    <property type="entry name" value="Omp85"/>
    <property type="match status" value="1"/>
</dbReference>
<organism evidence="5 6">
    <name type="scientific">candidate division TA06 bacterium B3_TA06</name>
    <dbReference type="NCBI Taxonomy" id="2012487"/>
    <lineage>
        <taxon>Bacteria</taxon>
        <taxon>Bacteria division TA06</taxon>
    </lineage>
</organism>
<evidence type="ECO:0000313" key="5">
    <source>
        <dbReference type="EMBL" id="TKJ44166.1"/>
    </source>
</evidence>
<sequence length="938" mass="106693">MRLAQSGRVLFLILLTAGSLTAQYYYGKNKVQREVEPTYTYETEHFSIYIQEGGEPLARFAAQVIEEAYKQHSSDFGFEIGVKIPVIIYKSQPDFAATNIILEPIEESIGGFSELFKNRVVVPFTGSYKELHHVLYHELTHIFQFELYFSLAISNIFSLIPGFMPPLWIMEGSAEFCSTHGDEDADAFMRDLLVSNNIIPLEELENWLGYIVYRQGESVFLFIEERYGREKVFELLHAIKLRSNMDAAFAKVFGMDVEDFGTEWLNWLRLRYLPDMENLENLKTQARLLTDHEKDFSYYNGSVALSPSGTKIAYATSKGDYITVNVISGFDGKHLKKLVKAGRSATFERLPLLRRTLTWSADESHLAVVGFSRNKPVLLWVDYASTKIEKRYKLKVDDAYAPAVSASGKRVVYIGIKEGQSDLYSLDLASGRIERLTYDLYEEADPSFDGDLVLYVSDKPDAGEVWEVGHYAVWELLPSGRTRRISPRFANLASPYRIEGKLYFIGPDFQLYAFSQDDSTLTALTNWFEKIEEFSPSSSGKAAMLIYNNTGWDVAMLNGQITSLVSTEEADTSEVTSEPYLYEEEEVTLEDFSRYRASFSPDYIYGSGAYSSLYGAMGNFSLGISDMLGDHRIYIDANLYGDILYSDIAVSYWFLKRRVDFAVGAFQFADFYMYWTSDSTFNYIERARRGVSTLISMPASKFLRIQTGADAMAVTQHEYLGCRFVSYSQFEPTYDTVYTQPLFQANGAVIFDNALWNYATPMRGLRLRLGGYSSVFSPLEYQTVMADLRGYLGITRRACFALRSFGGASFGEDKEYFTLGGAYDVRGYSTYEPSFGSKVIFSNLELRVPFIDQLDMAFPLPLTLGGIRGVVFTDAGVIWDDEPPVLWENGNLVDLKASYGGGVRWLFGYWMLKLDFARPYQTEEDKPWRVHFRLGADF</sequence>
<dbReference type="Gene3D" id="2.40.160.50">
    <property type="entry name" value="membrane protein fhac: a member of the omp85/tpsb transporter family"/>
    <property type="match status" value="1"/>
</dbReference>
<dbReference type="Gene3D" id="2.120.10.30">
    <property type="entry name" value="TolB, C-terminal domain"/>
    <property type="match status" value="1"/>
</dbReference>
<evidence type="ECO:0000259" key="3">
    <source>
        <dbReference type="Pfam" id="PF01103"/>
    </source>
</evidence>
<keyword evidence="2" id="KW-0472">Membrane</keyword>
<dbReference type="AlphaFoldDB" id="A0A532VAE4"/>
<dbReference type="SUPFAM" id="SSF69304">
    <property type="entry name" value="Tricorn protease N-terminal domain"/>
    <property type="match status" value="1"/>
</dbReference>
<dbReference type="InterPro" id="IPR011042">
    <property type="entry name" value="6-blade_b-propeller_TolB-like"/>
</dbReference>
<name>A0A532VAE4_UNCT6</name>
<evidence type="ECO:0000313" key="6">
    <source>
        <dbReference type="Proteomes" id="UP000317778"/>
    </source>
</evidence>
<feature type="domain" description="Bacterial surface antigen (D15)" evidence="3">
    <location>
        <begin position="653"/>
        <end position="938"/>
    </location>
</feature>
<accession>A0A532VAE4</accession>
<dbReference type="EMBL" id="NJBO01000001">
    <property type="protein sequence ID" value="TKJ44166.1"/>
    <property type="molecule type" value="Genomic_DNA"/>
</dbReference>
<dbReference type="PANTHER" id="PTHR36842:SF1">
    <property type="entry name" value="PROTEIN TOLB"/>
    <property type="match status" value="1"/>
</dbReference>
<comment type="subcellular location">
    <subcellularLocation>
        <location evidence="1">Membrane</location>
    </subcellularLocation>
</comment>
<proteinExistence type="predicted"/>
<dbReference type="InterPro" id="IPR000184">
    <property type="entry name" value="Bac_surfAg_D15"/>
</dbReference>
<dbReference type="PANTHER" id="PTHR36842">
    <property type="entry name" value="PROTEIN TOLB HOMOLOG"/>
    <property type="match status" value="1"/>
</dbReference>
<evidence type="ECO:0000256" key="1">
    <source>
        <dbReference type="ARBA" id="ARBA00004370"/>
    </source>
</evidence>
<feature type="domain" description="Peptidase MA-like" evidence="4">
    <location>
        <begin position="133"/>
        <end position="268"/>
    </location>
</feature>
<evidence type="ECO:0000259" key="4">
    <source>
        <dbReference type="Pfam" id="PF13485"/>
    </source>
</evidence>
<comment type="caution">
    <text evidence="5">The sequence shown here is derived from an EMBL/GenBank/DDBJ whole genome shotgun (WGS) entry which is preliminary data.</text>
</comment>
<dbReference type="Pfam" id="PF13485">
    <property type="entry name" value="Peptidase_MA_2"/>
    <property type="match status" value="1"/>
</dbReference>
<dbReference type="InterPro" id="IPR039568">
    <property type="entry name" value="Peptidase_MA-like_dom"/>
</dbReference>
<dbReference type="GO" id="GO:0019867">
    <property type="term" value="C:outer membrane"/>
    <property type="evidence" value="ECO:0007669"/>
    <property type="project" value="InterPro"/>
</dbReference>
<evidence type="ECO:0000256" key="2">
    <source>
        <dbReference type="ARBA" id="ARBA00023136"/>
    </source>
</evidence>
<gene>
    <name evidence="5" type="ORF">CEE36_00020</name>
</gene>
<reference evidence="5 6" key="1">
    <citation type="submission" date="2017-06" db="EMBL/GenBank/DDBJ databases">
        <title>Novel microbial phyla capable of carbon fixation and sulfur reduction in deep-sea sediments.</title>
        <authorList>
            <person name="Huang J."/>
            <person name="Baker B."/>
            <person name="Wang Y."/>
        </authorList>
    </citation>
    <scope>NUCLEOTIDE SEQUENCE [LARGE SCALE GENOMIC DNA]</scope>
    <source>
        <strain evidence="5">B3_TA06</strain>
    </source>
</reference>
<protein>
    <submittedName>
        <fullName evidence="5">Uncharacterized protein</fullName>
    </submittedName>
</protein>
<dbReference type="Proteomes" id="UP000317778">
    <property type="component" value="Unassembled WGS sequence"/>
</dbReference>